<dbReference type="RefSeq" id="WP_158204005.1">
    <property type="nucleotide sequence ID" value="NZ_WSZK01000015.1"/>
</dbReference>
<dbReference type="PANTHER" id="PTHR37691:SF1">
    <property type="entry name" value="BLR3518 PROTEIN"/>
    <property type="match status" value="1"/>
</dbReference>
<dbReference type="InterPro" id="IPR003787">
    <property type="entry name" value="Sulphur_relay_DsrE/F-like"/>
</dbReference>
<accession>A0A6B0GQA1</accession>
<reference evidence="1 2" key="1">
    <citation type="submission" date="2019-12" db="EMBL/GenBank/DDBJ databases">
        <title>Halocatena pleomorpha gen. nov. sp. nov., an extremely halophilic archaeon of family Halobacteriaceae isolated from saltpan soil.</title>
        <authorList>
            <person name="Pal Y."/>
            <person name="Verma A."/>
            <person name="Krishnamurthi S."/>
            <person name="Kumar P."/>
        </authorList>
    </citation>
    <scope>NUCLEOTIDE SEQUENCE [LARGE SCALE GENOMIC DNA]</scope>
    <source>
        <strain evidence="1 2">JCM 16495</strain>
    </source>
</reference>
<name>A0A6B0GQA1_9EURY</name>
<organism evidence="1 2">
    <name type="scientific">Halomarina oriensis</name>
    <dbReference type="NCBI Taxonomy" id="671145"/>
    <lineage>
        <taxon>Archaea</taxon>
        <taxon>Methanobacteriati</taxon>
        <taxon>Methanobacteriota</taxon>
        <taxon>Stenosarchaea group</taxon>
        <taxon>Halobacteria</taxon>
        <taxon>Halobacteriales</taxon>
        <taxon>Natronomonadaceae</taxon>
        <taxon>Halomarina</taxon>
    </lineage>
</organism>
<dbReference type="EMBL" id="WSZK01000015">
    <property type="protein sequence ID" value="MWG34305.1"/>
    <property type="molecule type" value="Genomic_DNA"/>
</dbReference>
<dbReference type="AlphaFoldDB" id="A0A6B0GQA1"/>
<keyword evidence="2" id="KW-1185">Reference proteome</keyword>
<dbReference type="InterPro" id="IPR027396">
    <property type="entry name" value="DsrEFH-like"/>
</dbReference>
<comment type="caution">
    <text evidence="1">The sequence shown here is derived from an EMBL/GenBank/DDBJ whole genome shotgun (WGS) entry which is preliminary data.</text>
</comment>
<dbReference type="SUPFAM" id="SSF75169">
    <property type="entry name" value="DsrEFH-like"/>
    <property type="match status" value="1"/>
</dbReference>
<evidence type="ECO:0000313" key="1">
    <source>
        <dbReference type="EMBL" id="MWG34305.1"/>
    </source>
</evidence>
<gene>
    <name evidence="1" type="ORF">GQS65_07345</name>
</gene>
<dbReference type="PANTHER" id="PTHR37691">
    <property type="entry name" value="BLR3518 PROTEIN"/>
    <property type="match status" value="1"/>
</dbReference>
<dbReference type="Pfam" id="PF02635">
    <property type="entry name" value="DsrE"/>
    <property type="match status" value="1"/>
</dbReference>
<dbReference type="OrthoDB" id="57062at2157"/>
<protein>
    <submittedName>
        <fullName evidence="1">Uncharacterized protein</fullName>
    </submittedName>
</protein>
<sequence length="112" mass="11655">MNVVFHCSSGDGADHGHALANARNLLADDTVTVDELAVVFNGEAVRAVAENAPHADEIRGITDDVRFVACSNSLASRDLPPETLVDGVELGSSGVGTVVKLQAAGYHYVKVP</sequence>
<proteinExistence type="predicted"/>
<evidence type="ECO:0000313" key="2">
    <source>
        <dbReference type="Proteomes" id="UP000451471"/>
    </source>
</evidence>
<dbReference type="Proteomes" id="UP000451471">
    <property type="component" value="Unassembled WGS sequence"/>
</dbReference>
<dbReference type="Gene3D" id="3.40.1260.10">
    <property type="entry name" value="DsrEFH-like"/>
    <property type="match status" value="1"/>
</dbReference>